<feature type="transmembrane region" description="Helical" evidence="1">
    <location>
        <begin position="299"/>
        <end position="319"/>
    </location>
</feature>
<keyword evidence="2" id="KW-0732">Signal</keyword>
<accession>A0A1L3GF63</accession>
<dbReference type="AlphaFoldDB" id="A0A1L3GF63"/>
<evidence type="ECO:0000313" key="3">
    <source>
        <dbReference type="EMBL" id="APG24563.1"/>
    </source>
</evidence>
<evidence type="ECO:0000256" key="1">
    <source>
        <dbReference type="SAM" id="Phobius"/>
    </source>
</evidence>
<keyword evidence="1" id="KW-0812">Transmembrane</keyword>
<protein>
    <submittedName>
        <fullName evidence="3">Uncharacterized protein</fullName>
    </submittedName>
</protein>
<dbReference type="PROSITE" id="PS51257">
    <property type="entry name" value="PROKAR_LIPOPROTEIN"/>
    <property type="match status" value="1"/>
</dbReference>
<name>A0A1L3GF63_SYNAC</name>
<sequence>MRHLLNHAAILLLLVMAVACDSHSALAEDDLLLWWDLQNPGWYINGYNDPDRDIWEIRNDAELLRQRLGQPRRLALRYGQFPAGTRSRGEEALLRLARVWLQRPDGGIEEGPFCAAPGKTVSEVPAGNAPQGIYLLGSHVAAGRRDVDGDGRVESVHLYGKFLLRHVRDSLSHGGEQNTFFHSPRMPLEIGPVQAGRYSGIIQIAHRPSEMAVFYRGKPLAGAEVTALTERGWRNKVRTDAAGRFVAVPHESRGAKHNWEICLYTVRHLDRQRGEYHCASMPMIVDPPWPEWTHCITSFVLWAFAGTAFAAGFIALLVARRRRRQRLQLARFEAARQPGGASCP</sequence>
<proteinExistence type="predicted"/>
<keyword evidence="1" id="KW-1133">Transmembrane helix</keyword>
<dbReference type="Proteomes" id="UP000182264">
    <property type="component" value="Chromosome"/>
</dbReference>
<dbReference type="OrthoDB" id="5794979at2"/>
<dbReference type="EMBL" id="CP015518">
    <property type="protein sequence ID" value="APG24563.1"/>
    <property type="molecule type" value="Genomic_DNA"/>
</dbReference>
<reference evidence="3 4" key="1">
    <citation type="journal article" date="2017" name="Genome Announc.">
        <title>Complete Genome Sequences of Two Acetylene-Fermenting Pelobacter acetylenicus Strains.</title>
        <authorList>
            <person name="Sutton J.M."/>
            <person name="Baesman S.M."/>
            <person name="Fierst J.L."/>
            <person name="Poret-Peterson A.T."/>
            <person name="Oremland R.S."/>
            <person name="Dunlap D.S."/>
            <person name="Akob D.M."/>
        </authorList>
    </citation>
    <scope>NUCLEOTIDE SEQUENCE [LARGE SCALE GENOMIC DNA]</scope>
    <source>
        <strain evidence="3 4">DSM 3247</strain>
    </source>
</reference>
<dbReference type="RefSeq" id="WP_072286405.1">
    <property type="nucleotide sequence ID" value="NZ_CP015455.1"/>
</dbReference>
<feature type="chain" id="PRO_5012995818" evidence="2">
    <location>
        <begin position="28"/>
        <end position="344"/>
    </location>
</feature>
<gene>
    <name evidence="3" type="ORF">A7E75_05620</name>
</gene>
<keyword evidence="1" id="KW-0472">Membrane</keyword>
<dbReference type="STRING" id="29542.A6070_14250"/>
<feature type="signal peptide" evidence="2">
    <location>
        <begin position="1"/>
        <end position="27"/>
    </location>
</feature>
<organism evidence="3 4">
    <name type="scientific">Syntrophotalea acetylenica</name>
    <name type="common">Pelobacter acetylenicus</name>
    <dbReference type="NCBI Taxonomy" id="29542"/>
    <lineage>
        <taxon>Bacteria</taxon>
        <taxon>Pseudomonadati</taxon>
        <taxon>Thermodesulfobacteriota</taxon>
        <taxon>Desulfuromonadia</taxon>
        <taxon>Desulfuromonadales</taxon>
        <taxon>Syntrophotaleaceae</taxon>
        <taxon>Syntrophotalea</taxon>
    </lineage>
</organism>
<evidence type="ECO:0000256" key="2">
    <source>
        <dbReference type="SAM" id="SignalP"/>
    </source>
</evidence>
<evidence type="ECO:0000313" key="4">
    <source>
        <dbReference type="Proteomes" id="UP000182264"/>
    </source>
</evidence>
<keyword evidence="4" id="KW-1185">Reference proteome</keyword>